<keyword evidence="1" id="KW-1133">Transmembrane helix</keyword>
<feature type="transmembrane region" description="Helical" evidence="1">
    <location>
        <begin position="6"/>
        <end position="24"/>
    </location>
</feature>
<keyword evidence="1" id="KW-0812">Transmembrane</keyword>
<accession>A0A1H9YKH6</accession>
<dbReference type="AlphaFoldDB" id="A0A1H9YKH6"/>
<dbReference type="STRING" id="930131.SAMN05216389_101453"/>
<dbReference type="OrthoDB" id="2971155at2"/>
<sequence length="61" mass="7224">MFYIFIIYALIILFIFNSLTHKFCTKLEMNQNKQASVFRVINIMMLILLVSSYVKVLNSMI</sequence>
<organism evidence="2 3">
    <name type="scientific">Oceanobacillus limi</name>
    <dbReference type="NCBI Taxonomy" id="930131"/>
    <lineage>
        <taxon>Bacteria</taxon>
        <taxon>Bacillati</taxon>
        <taxon>Bacillota</taxon>
        <taxon>Bacilli</taxon>
        <taxon>Bacillales</taxon>
        <taxon>Bacillaceae</taxon>
        <taxon>Oceanobacillus</taxon>
    </lineage>
</organism>
<protein>
    <submittedName>
        <fullName evidence="2">Uncharacterized protein</fullName>
    </submittedName>
</protein>
<evidence type="ECO:0000256" key="1">
    <source>
        <dbReference type="SAM" id="Phobius"/>
    </source>
</evidence>
<feature type="transmembrane region" description="Helical" evidence="1">
    <location>
        <begin position="36"/>
        <end position="54"/>
    </location>
</feature>
<dbReference type="RefSeq" id="WP_090866357.1">
    <property type="nucleotide sequence ID" value="NZ_FOHE01000001.1"/>
</dbReference>
<dbReference type="EMBL" id="FOHE01000001">
    <property type="protein sequence ID" value="SES69585.1"/>
    <property type="molecule type" value="Genomic_DNA"/>
</dbReference>
<name>A0A1H9YKH6_9BACI</name>
<keyword evidence="1" id="KW-0472">Membrane</keyword>
<gene>
    <name evidence="2" type="ORF">SAMN05216389_101453</name>
</gene>
<evidence type="ECO:0000313" key="3">
    <source>
        <dbReference type="Proteomes" id="UP000198618"/>
    </source>
</evidence>
<proteinExistence type="predicted"/>
<dbReference type="Proteomes" id="UP000198618">
    <property type="component" value="Unassembled WGS sequence"/>
</dbReference>
<reference evidence="2 3" key="1">
    <citation type="submission" date="2016-10" db="EMBL/GenBank/DDBJ databases">
        <authorList>
            <person name="de Groot N.N."/>
        </authorList>
    </citation>
    <scope>NUCLEOTIDE SEQUENCE [LARGE SCALE GENOMIC DNA]</scope>
    <source>
        <strain evidence="2 3">IBRC-M 10780</strain>
    </source>
</reference>
<keyword evidence="3" id="KW-1185">Reference proteome</keyword>
<evidence type="ECO:0000313" key="2">
    <source>
        <dbReference type="EMBL" id="SES69585.1"/>
    </source>
</evidence>